<dbReference type="STRING" id="51240.A0A2I4DG54"/>
<dbReference type="InterPro" id="IPR004926">
    <property type="entry name" value="LEA_3a"/>
</dbReference>
<dbReference type="Gramene" id="Jr08_12110_p1">
    <property type="protein sequence ID" value="cds.Jr08_12110_p1"/>
    <property type="gene ID" value="Jr08_12110"/>
</dbReference>
<dbReference type="PANTHER" id="PTHR33509">
    <property type="entry name" value="LATE EMBRYOGENIS ABUNDANT PROTEIN 2-RELATED"/>
    <property type="match status" value="1"/>
</dbReference>
<dbReference type="KEGG" id="jre:108979822"/>
<dbReference type="AlphaFoldDB" id="A0A2I4DG54"/>
<dbReference type="KEGG" id="jre:118349249"/>
<evidence type="ECO:0000313" key="2">
    <source>
        <dbReference type="RefSeq" id="XP_018806136.1"/>
    </source>
</evidence>
<evidence type="ECO:0000313" key="1">
    <source>
        <dbReference type="Proteomes" id="UP000235220"/>
    </source>
</evidence>
<gene>
    <name evidence="2" type="primary">LOC108979822</name>
    <name evidence="3" type="synonym">LOC118349249</name>
</gene>
<proteinExistence type="predicted"/>
<dbReference type="GO" id="GO:0006950">
    <property type="term" value="P:response to stress"/>
    <property type="evidence" value="ECO:0000318"/>
    <property type="project" value="GO_Central"/>
</dbReference>
<dbReference type="Pfam" id="PF03242">
    <property type="entry name" value="LEA_3a"/>
    <property type="match status" value="1"/>
</dbReference>
<dbReference type="RefSeq" id="XP_035548937.1">
    <property type="nucleotide sequence ID" value="XM_035693044.1"/>
</dbReference>
<sequence>MARSLSNTKLFSSLLVDGFSNAISRRGYAASSQGIMATVARGGGGSSGARMVKKAGEDAAAAGSTEKVAWVPDPVTGYYRPENCMDEVDVAELRALLLKSKH</sequence>
<dbReference type="OrthoDB" id="1936089at2759"/>
<evidence type="ECO:0000313" key="3">
    <source>
        <dbReference type="RefSeq" id="XP_035548937.1"/>
    </source>
</evidence>
<dbReference type="PANTHER" id="PTHR33509:SF5">
    <property type="entry name" value="PROTEIN SENESCENCE-ASSOCIATED GENE 21, MITOCHONDRIAL"/>
    <property type="match status" value="1"/>
</dbReference>
<dbReference type="Proteomes" id="UP000235220">
    <property type="component" value="Chromosome 8"/>
</dbReference>
<name>A0A2I4DG54_JUGRE</name>
<protein>
    <submittedName>
        <fullName evidence="2 3">Indole-3-acetic acid-induced protein ARG2-like</fullName>
    </submittedName>
</protein>
<dbReference type="RefSeq" id="XP_018806136.1">
    <property type="nucleotide sequence ID" value="XM_018950591.2"/>
</dbReference>
<keyword evidence="1" id="KW-1185">Reference proteome</keyword>
<reference evidence="2 3" key="1">
    <citation type="submission" date="2025-04" db="UniProtKB">
        <authorList>
            <consortium name="RefSeq"/>
        </authorList>
    </citation>
    <scope>IDENTIFICATION</scope>
    <source>
        <tissue evidence="2 3">Leaves</tissue>
    </source>
</reference>
<accession>A0A2I4DG54</accession>
<organism evidence="1 2">
    <name type="scientific">Juglans regia</name>
    <name type="common">English walnut</name>
    <dbReference type="NCBI Taxonomy" id="51240"/>
    <lineage>
        <taxon>Eukaryota</taxon>
        <taxon>Viridiplantae</taxon>
        <taxon>Streptophyta</taxon>
        <taxon>Embryophyta</taxon>
        <taxon>Tracheophyta</taxon>
        <taxon>Spermatophyta</taxon>
        <taxon>Magnoliopsida</taxon>
        <taxon>eudicotyledons</taxon>
        <taxon>Gunneridae</taxon>
        <taxon>Pentapetalae</taxon>
        <taxon>rosids</taxon>
        <taxon>fabids</taxon>
        <taxon>Fagales</taxon>
        <taxon>Juglandaceae</taxon>
        <taxon>Juglans</taxon>
    </lineage>
</organism>
<dbReference type="GeneID" id="108979822"/>
<dbReference type="Gramene" id="Jr08_12060_p1">
    <property type="protein sequence ID" value="cds.Jr08_12060_p1"/>
    <property type="gene ID" value="Jr08_12060"/>
</dbReference>